<feature type="transmembrane region" description="Helical" evidence="1">
    <location>
        <begin position="21"/>
        <end position="46"/>
    </location>
</feature>
<comment type="caution">
    <text evidence="2">The sequence shown here is derived from an EMBL/GenBank/DDBJ whole genome shotgun (WGS) entry which is preliminary data.</text>
</comment>
<accession>A0A432Y2K7</accession>
<dbReference type="OrthoDB" id="5873580at2"/>
<keyword evidence="1" id="KW-0472">Membrane</keyword>
<evidence type="ECO:0000313" key="3">
    <source>
        <dbReference type="Proteomes" id="UP000287330"/>
    </source>
</evidence>
<keyword evidence="3" id="KW-1185">Reference proteome</keyword>
<proteinExistence type="predicted"/>
<name>A0A432Y2K7_9GAMM</name>
<dbReference type="Pfam" id="PF07963">
    <property type="entry name" value="N_methyl"/>
    <property type="match status" value="1"/>
</dbReference>
<protein>
    <submittedName>
        <fullName evidence="2">Type II secretory pathway component</fullName>
    </submittedName>
</protein>
<gene>
    <name evidence="2" type="ORF">CWE25_07310</name>
</gene>
<dbReference type="Gene3D" id="3.30.700.10">
    <property type="entry name" value="Glycoprotein, Type 4 Pilin"/>
    <property type="match status" value="1"/>
</dbReference>
<dbReference type="EMBL" id="PIPV01000004">
    <property type="protein sequence ID" value="RUO55177.1"/>
    <property type="molecule type" value="Genomic_DNA"/>
</dbReference>
<evidence type="ECO:0000256" key="1">
    <source>
        <dbReference type="SAM" id="Phobius"/>
    </source>
</evidence>
<dbReference type="PROSITE" id="PS00409">
    <property type="entry name" value="PROKAR_NTER_METHYL"/>
    <property type="match status" value="1"/>
</dbReference>
<keyword evidence="1" id="KW-1133">Transmembrane helix</keyword>
<dbReference type="AlphaFoldDB" id="A0A432Y2K7"/>
<dbReference type="Proteomes" id="UP000287330">
    <property type="component" value="Unassembled WGS sequence"/>
</dbReference>
<keyword evidence="1" id="KW-0812">Transmembrane</keyword>
<sequence>MVESRLAVSAGRISKVSPMKGFTLVELIIVLVVVAILAVGAAPLFIGSGGTESLVLRERTLSILRNTQLNAMQNTPLTCTAVVLQTNALGRATTTHCGSSASSFVTNADSFNQITDFQGITLTITNSAGVTAGPPNELEFDSLGRPRDASGLVCSGAQPCRLTFTETRGASQSVCINREGYIYGC</sequence>
<dbReference type="InterPro" id="IPR012902">
    <property type="entry name" value="N_methyl_site"/>
</dbReference>
<dbReference type="SUPFAM" id="SSF54523">
    <property type="entry name" value="Pili subunits"/>
    <property type="match status" value="1"/>
</dbReference>
<reference evidence="3" key="1">
    <citation type="journal article" date="2018" name="Front. Microbiol.">
        <title>Genome-Based Analysis Reveals the Taxonomy and Diversity of the Family Idiomarinaceae.</title>
        <authorList>
            <person name="Liu Y."/>
            <person name="Lai Q."/>
            <person name="Shao Z."/>
        </authorList>
    </citation>
    <scope>NUCLEOTIDE SEQUENCE [LARGE SCALE GENOMIC DNA]</scope>
    <source>
        <strain evidence="3">F23</strain>
    </source>
</reference>
<dbReference type="NCBIfam" id="TIGR02532">
    <property type="entry name" value="IV_pilin_GFxxxE"/>
    <property type="match status" value="1"/>
</dbReference>
<dbReference type="InterPro" id="IPR045584">
    <property type="entry name" value="Pilin-like"/>
</dbReference>
<evidence type="ECO:0000313" key="2">
    <source>
        <dbReference type="EMBL" id="RUO55177.1"/>
    </source>
</evidence>
<organism evidence="2 3">
    <name type="scientific">Idiomarina fontislapidosi</name>
    <dbReference type="NCBI Taxonomy" id="263723"/>
    <lineage>
        <taxon>Bacteria</taxon>
        <taxon>Pseudomonadati</taxon>
        <taxon>Pseudomonadota</taxon>
        <taxon>Gammaproteobacteria</taxon>
        <taxon>Alteromonadales</taxon>
        <taxon>Idiomarinaceae</taxon>
        <taxon>Idiomarina</taxon>
    </lineage>
</organism>